<name>A0A8J4E3S1_9ACTN</name>
<evidence type="ECO:0000256" key="8">
    <source>
        <dbReference type="RuleBase" id="RU003694"/>
    </source>
</evidence>
<evidence type="ECO:0000256" key="2">
    <source>
        <dbReference type="ARBA" id="ARBA00006714"/>
    </source>
</evidence>
<dbReference type="SUPFAM" id="SSF53901">
    <property type="entry name" value="Thiolase-like"/>
    <property type="match status" value="2"/>
</dbReference>
<dbReference type="PROSITE" id="PS52004">
    <property type="entry name" value="KS3_2"/>
    <property type="match status" value="1"/>
</dbReference>
<keyword evidence="11" id="KW-1185">Reference proteome</keyword>
<dbReference type="CDD" id="cd01287">
    <property type="entry name" value="FabA"/>
    <property type="match status" value="1"/>
</dbReference>
<dbReference type="GO" id="GO:0016746">
    <property type="term" value="F:acyltransferase activity"/>
    <property type="evidence" value="ECO:0007669"/>
    <property type="project" value="InterPro"/>
</dbReference>
<dbReference type="InterPro" id="IPR029069">
    <property type="entry name" value="HotDog_dom_sf"/>
</dbReference>
<keyword evidence="5" id="KW-0443">Lipid metabolism</keyword>
<dbReference type="Gene3D" id="3.10.129.10">
    <property type="entry name" value="Hotdog Thioesterase"/>
    <property type="match status" value="4"/>
</dbReference>
<dbReference type="UniPathway" id="UPA00094"/>
<dbReference type="GO" id="GO:0006633">
    <property type="term" value="P:fatty acid biosynthetic process"/>
    <property type="evidence" value="ECO:0007669"/>
    <property type="project" value="UniProtKB-UniPathway"/>
</dbReference>
<evidence type="ECO:0000256" key="6">
    <source>
        <dbReference type="ARBA" id="ARBA00023160"/>
    </source>
</evidence>
<keyword evidence="7" id="KW-0456">Lyase</keyword>
<dbReference type="InterPro" id="IPR014031">
    <property type="entry name" value="Ketoacyl_synth_C"/>
</dbReference>
<keyword evidence="3" id="KW-0444">Lipid biosynthesis</keyword>
<evidence type="ECO:0000313" key="10">
    <source>
        <dbReference type="EMBL" id="GIJ60339.1"/>
    </source>
</evidence>
<reference evidence="10" key="1">
    <citation type="submission" date="2021-01" db="EMBL/GenBank/DDBJ databases">
        <title>Whole genome shotgun sequence of Virgisporangium aurantiacum NBRC 16421.</title>
        <authorList>
            <person name="Komaki H."/>
            <person name="Tamura T."/>
        </authorList>
    </citation>
    <scope>NUCLEOTIDE SEQUENCE</scope>
    <source>
        <strain evidence="10">NBRC 16421</strain>
    </source>
</reference>
<dbReference type="Proteomes" id="UP000612585">
    <property type="component" value="Unassembled WGS sequence"/>
</dbReference>
<comment type="pathway">
    <text evidence="1">Lipid metabolism; fatty acid biosynthesis.</text>
</comment>
<dbReference type="Gene3D" id="3.40.47.10">
    <property type="match status" value="2"/>
</dbReference>
<evidence type="ECO:0000256" key="3">
    <source>
        <dbReference type="ARBA" id="ARBA00022516"/>
    </source>
</evidence>
<dbReference type="Pfam" id="PF00109">
    <property type="entry name" value="ketoacyl-synt"/>
    <property type="match status" value="2"/>
</dbReference>
<dbReference type="Pfam" id="PF02801">
    <property type="entry name" value="Ketoacyl-synt_C"/>
    <property type="match status" value="1"/>
</dbReference>
<dbReference type="RefSeq" id="WP_239152207.1">
    <property type="nucleotide sequence ID" value="NZ_BOPG01000052.1"/>
</dbReference>
<dbReference type="SMART" id="SM00827">
    <property type="entry name" value="PKS_AT"/>
    <property type="match status" value="1"/>
</dbReference>
<dbReference type="SMART" id="SM00825">
    <property type="entry name" value="PKS_KS"/>
    <property type="match status" value="1"/>
</dbReference>
<keyword evidence="6" id="KW-0275">Fatty acid biosynthesis</keyword>
<dbReference type="CDD" id="cd00833">
    <property type="entry name" value="PKS"/>
    <property type="match status" value="1"/>
</dbReference>
<evidence type="ECO:0000313" key="11">
    <source>
        <dbReference type="Proteomes" id="UP000612585"/>
    </source>
</evidence>
<dbReference type="InterPro" id="IPR014030">
    <property type="entry name" value="Ketoacyl_synth_N"/>
</dbReference>
<evidence type="ECO:0000256" key="7">
    <source>
        <dbReference type="ARBA" id="ARBA00023239"/>
    </source>
</evidence>
<accession>A0A8J4E3S1</accession>
<dbReference type="InterPro" id="IPR016035">
    <property type="entry name" value="Acyl_Trfase/lysoPLipase"/>
</dbReference>
<proteinExistence type="inferred from homology"/>
<protein>
    <submittedName>
        <fullName evidence="10">Type I polyketide synthase</fullName>
    </submittedName>
</protein>
<dbReference type="PANTHER" id="PTHR43074:SF1">
    <property type="entry name" value="BETA-KETOACYL SYNTHASE FAMILY PROTEIN-RELATED"/>
    <property type="match status" value="1"/>
</dbReference>
<feature type="domain" description="Ketosynthase family 3 (KS3)" evidence="9">
    <location>
        <begin position="2"/>
        <end position="397"/>
    </location>
</feature>
<dbReference type="GO" id="GO:0019171">
    <property type="term" value="F:(3R)-hydroxyacyl-[acyl-carrier-protein] dehydratase activity"/>
    <property type="evidence" value="ECO:0007669"/>
    <property type="project" value="InterPro"/>
</dbReference>
<dbReference type="GO" id="GO:0005737">
    <property type="term" value="C:cytoplasm"/>
    <property type="evidence" value="ECO:0007669"/>
    <property type="project" value="InterPro"/>
</dbReference>
<dbReference type="InterPro" id="IPR013114">
    <property type="entry name" value="FabA_FabZ"/>
</dbReference>
<dbReference type="Gene3D" id="3.30.70.3290">
    <property type="match status" value="1"/>
</dbReference>
<gene>
    <name evidence="10" type="ORF">Vau01_078550</name>
</gene>
<dbReference type="InterPro" id="IPR020841">
    <property type="entry name" value="PKS_Beta-ketoAc_synthase_dom"/>
</dbReference>
<dbReference type="InterPro" id="IPR014043">
    <property type="entry name" value="Acyl_transferase_dom"/>
</dbReference>
<dbReference type="InterPro" id="IPR052568">
    <property type="entry name" value="PKS-FAS_Synthase"/>
</dbReference>
<dbReference type="Gene3D" id="3.40.366.10">
    <property type="entry name" value="Malonyl-Coenzyme A Acyl Carrier Protein, domain 2"/>
    <property type="match status" value="1"/>
</dbReference>
<keyword evidence="8" id="KW-0808">Transferase</keyword>
<evidence type="ECO:0000256" key="4">
    <source>
        <dbReference type="ARBA" id="ARBA00022832"/>
    </source>
</evidence>
<evidence type="ECO:0000256" key="5">
    <source>
        <dbReference type="ARBA" id="ARBA00023098"/>
    </source>
</evidence>
<comment type="caution">
    <text evidence="10">The sequence shown here is derived from an EMBL/GenBank/DDBJ whole genome shotgun (WGS) entry which is preliminary data.</text>
</comment>
<dbReference type="Pfam" id="PF07977">
    <property type="entry name" value="FabA"/>
    <property type="match status" value="3"/>
</dbReference>
<comment type="similarity">
    <text evidence="8">Belongs to the thiolase-like superfamily. Beta-ketoacyl-ACP synthases family.</text>
</comment>
<dbReference type="InterPro" id="IPR001227">
    <property type="entry name" value="Ac_transferase_dom_sf"/>
</dbReference>
<dbReference type="InterPro" id="IPR016039">
    <property type="entry name" value="Thiolase-like"/>
</dbReference>
<dbReference type="PANTHER" id="PTHR43074">
    <property type="entry name" value="OMEGA-3 POLYUNSATURATED FATTY ACID SYNTHASE PFAB-RELATED"/>
    <property type="match status" value="1"/>
</dbReference>
<evidence type="ECO:0000256" key="1">
    <source>
        <dbReference type="ARBA" id="ARBA00005194"/>
    </source>
</evidence>
<dbReference type="SUPFAM" id="SSF52151">
    <property type="entry name" value="FabD/lysophospholipase-like"/>
    <property type="match status" value="1"/>
</dbReference>
<comment type="similarity">
    <text evidence="2">Belongs to the thioester dehydratase family. FabA subfamily.</text>
</comment>
<evidence type="ECO:0000259" key="9">
    <source>
        <dbReference type="PROSITE" id="PS52004"/>
    </source>
</evidence>
<organism evidence="10 11">
    <name type="scientific">Virgisporangium aurantiacum</name>
    <dbReference type="NCBI Taxonomy" id="175570"/>
    <lineage>
        <taxon>Bacteria</taxon>
        <taxon>Bacillati</taxon>
        <taxon>Actinomycetota</taxon>
        <taxon>Actinomycetes</taxon>
        <taxon>Micromonosporales</taxon>
        <taxon>Micromonosporaceae</taxon>
        <taxon>Virgisporangium</taxon>
    </lineage>
</organism>
<dbReference type="InterPro" id="IPR010083">
    <property type="entry name" value="FabA"/>
</dbReference>
<sequence>MEEPIAVVGRGCAVPGALDPDTFWANVAAGRCELVPGAGYGRVRGFDDGFDPSGFQVGPDELMGLDPLFRWVLHAGRQALREAGYDTAPKPRGGLVLGNLSYPTTGLARLAERVWRGEEPADGRDRFGSGLPAHLAAHALGLGRGGFALDAACASALYAVGIACDRLRDHAADLMLAGAVSRSDRTLIAGGFRALGASSPTGRSRPFHRGADGLVPGEGVVLFALTRLSDAVASGLPVLGVIRAVGLANDGRTGGLLVPAEDGQERAMRLAYARAGVAPESVTLVECHATGTPVGDAVEARSVGRVFGGCDDLPIGSVKSNIGHLLTAAGGAGLLKVLGAMRAGVRPASLAADDPIGALSGTPLRLLRDAEPWPAPRRAGVSAFGFGGANAHVVVDGWDPDAWTPEPVSAPVPDEPVVITAIGAKVADGADVTDLRRAVLTGDDRRGPRAGIDVALAGLRFPPRDLAAAHAQHVLLLEAAREASAGRSLPRERTAVIVGMGVDPEVARYATTAPADAPAPTAADVLGTMPNLVANRVNVQLDVAGPSFTVSAEEASGLTALDLATRALRRGEVDVALVGAVDLSCEPVHLAALRAQGRDRYPGDAAVVLVLERRADARRAGRPEIAVLDAADGDADLVVGAGDGAFDPATLFGTAHAAHGLVAVAAGAVAVSHRAVPRAGALARPTFADLACRVTVDTLGAAEARVTLRSGGPAQPWVAGPVGRLRVYSGADRAEVVAALTAGRESAGGPARLAMVVDDDASTTVVAAHRWLTEGGPQPDGVAYRDRPLDDTVAFVFTGGSASYPGMGRELALAFPHLAGRAATSVDAADGAGVLARIWGAAVLAALHVDLTRDVLGLRPDAAVGYSSGESAALCALGAWRDPARLLHDLRASDLFSTGLTGEFRVLRRAWSERGLPATDWASYLVGAPAAQVRAALQGAASVHLMMVNAPRSCVVGGAEVECARVLARLGNAPVVRLDYPIAAHVPELTAVADEYRRLHLRPTRDVPGVRFYSGATGEPYRATAERAADAILAQATGTVDFVRVVERAYADGVRVFVEHGPQSRCTTWIRQILAGRDHLAVALDAPDGRAIGQLCHAVAELTAAGLPVRAEAVLDHLAAASGRPAGAPTATVRLAAHPAERRLPRADEPVAMPRAPTLPPVPVSPRPVAARPVSPVAPPLVTRPGNGAARVVAEQFARVSAVHRDFLAHQALSHARFVEAGQRSLTALLAASRHAATPVDRPARGGPPFDRADLERLAAGHLADLFGPRFAALDGRRRLTRLPTPPMLLVDRVTAIDAEQLSMGTGTIRTETDVTADAWYLDSAGRMPAGLMVEAGQADLLLISWLGVDLQHGGDRTYRLLGCELTYHASPAAAGETLRYEIHVDGHAEHDGVRLFFFHYDCYVGDQVRMTVRDGQAGFFTDAELADTAGLQWDPGVDPPTGPPPDPPVAGVHRRRFDRDAVRALADGRPADCFGPQWTVTKAHVRSPRIDTGRMLLLDTVPHLDPGGGPWGRGYLRAETPVASDDWYFDGHFTNDPCMPGTLMFQGGVQAMSFYLAALGYTIERDGWRFEPVPDEPTVLRCRGQVAPGSRRVTYEVFVRELRAGPYPTLYADVLGTVDGVKAFHAQRAGVRLVPDWPLAQRKDTPSNTEDGGIVVGGVVQDHSALLACARGPMARAMGEAYRRFDVAGRRAPRLPGPPYHVMTRIVAVDGEFGGMGTGAAVTAEYDVPGDAWYLTENGAATMPVAVLMEVALQPCGWLAMYLGSVLDSDEALLFRNLDGTGTLRREVLPGTRTLRTRVENREISRYGGMIIESFSVTCTAVGGPADGETVFDLETVFGFFPPAAFVDQPGLPPTAADRARLTQPGVGVDLSGRPARYFGGTARLPGPRLVMLDRVTGYVADGGTHGLGWLRADKDVDADDWYFKAHFFQDPVQPGSLGVQAMCSLLQWYLLERNADAGLARPRFEPVRTGHPVTWKYRGQVVPTDTRLTVELDVTAFGTDERGRYATADGWLWVDGRRIYHVAGLGMRVVAGP</sequence>
<dbReference type="EMBL" id="BOPG01000052">
    <property type="protein sequence ID" value="GIJ60339.1"/>
    <property type="molecule type" value="Genomic_DNA"/>
</dbReference>
<dbReference type="SUPFAM" id="SSF54637">
    <property type="entry name" value="Thioesterase/thiol ester dehydrase-isomerase"/>
    <property type="match status" value="4"/>
</dbReference>
<keyword evidence="4" id="KW-0276">Fatty acid metabolism</keyword>